<comment type="caution">
    <text evidence="2">The sequence shown here is derived from an EMBL/GenBank/DDBJ whole genome shotgun (WGS) entry which is preliminary data.</text>
</comment>
<feature type="region of interest" description="Disordered" evidence="1">
    <location>
        <begin position="207"/>
        <end position="252"/>
    </location>
</feature>
<accession>A0ABQ5I8E7</accession>
<feature type="region of interest" description="Disordered" evidence="1">
    <location>
        <begin position="1"/>
        <end position="22"/>
    </location>
</feature>
<evidence type="ECO:0000313" key="2">
    <source>
        <dbReference type="EMBL" id="GJT95648.1"/>
    </source>
</evidence>
<name>A0ABQ5I8E7_9ASTR</name>
<evidence type="ECO:0000256" key="1">
    <source>
        <dbReference type="SAM" id="MobiDB-lite"/>
    </source>
</evidence>
<keyword evidence="3" id="KW-1185">Reference proteome</keyword>
<protein>
    <submittedName>
        <fullName evidence="2">Uncharacterized protein</fullName>
    </submittedName>
</protein>
<feature type="compositionally biased region" description="Basic and acidic residues" evidence="1">
    <location>
        <begin position="235"/>
        <end position="244"/>
    </location>
</feature>
<feature type="compositionally biased region" description="Polar residues" evidence="1">
    <location>
        <begin position="44"/>
        <end position="79"/>
    </location>
</feature>
<feature type="region of interest" description="Disordered" evidence="1">
    <location>
        <begin position="41"/>
        <end position="114"/>
    </location>
</feature>
<dbReference type="Proteomes" id="UP001151760">
    <property type="component" value="Unassembled WGS sequence"/>
</dbReference>
<organism evidence="2 3">
    <name type="scientific">Tanacetum coccineum</name>
    <dbReference type="NCBI Taxonomy" id="301880"/>
    <lineage>
        <taxon>Eukaryota</taxon>
        <taxon>Viridiplantae</taxon>
        <taxon>Streptophyta</taxon>
        <taxon>Embryophyta</taxon>
        <taxon>Tracheophyta</taxon>
        <taxon>Spermatophyta</taxon>
        <taxon>Magnoliopsida</taxon>
        <taxon>eudicotyledons</taxon>
        <taxon>Gunneridae</taxon>
        <taxon>Pentapetalae</taxon>
        <taxon>asterids</taxon>
        <taxon>campanulids</taxon>
        <taxon>Asterales</taxon>
        <taxon>Asteraceae</taxon>
        <taxon>Asteroideae</taxon>
        <taxon>Anthemideae</taxon>
        <taxon>Anthemidinae</taxon>
        <taxon>Tanacetum</taxon>
    </lineage>
</organism>
<evidence type="ECO:0000313" key="3">
    <source>
        <dbReference type="Proteomes" id="UP001151760"/>
    </source>
</evidence>
<sequence>MDEGSGQPTDPQPTSTFTQLYNKETNHYETVYKEWEDRMERAATTASSLDAEQDSGNINRTQSMATLNESFPQGTNSGSGPRLEKIVKSSKARRRAKIIVSDDDKDSEDSSKQGRMIDNINQDVGITLVTPTKTSTQEDHLEDQLGILSAAKVLTDVARVHTYSRRRRTVSTGSGEVSTASRIISTAKETISTAGALMPVSTAGLVQENTSSSRASKDKGKVVITESDPEQTASKLKERQERAGYEAAIKLQ</sequence>
<reference evidence="2" key="1">
    <citation type="journal article" date="2022" name="Int. J. Mol. Sci.">
        <title>Draft Genome of Tanacetum Coccineum: Genomic Comparison of Closely Related Tanacetum-Family Plants.</title>
        <authorList>
            <person name="Yamashiro T."/>
            <person name="Shiraishi A."/>
            <person name="Nakayama K."/>
            <person name="Satake H."/>
        </authorList>
    </citation>
    <scope>NUCLEOTIDE SEQUENCE</scope>
</reference>
<feature type="compositionally biased region" description="Basic residues" evidence="1">
    <location>
        <begin position="88"/>
        <end position="97"/>
    </location>
</feature>
<proteinExistence type="predicted"/>
<dbReference type="EMBL" id="BQNB010020409">
    <property type="protein sequence ID" value="GJT95648.1"/>
    <property type="molecule type" value="Genomic_DNA"/>
</dbReference>
<reference evidence="2" key="2">
    <citation type="submission" date="2022-01" db="EMBL/GenBank/DDBJ databases">
        <authorList>
            <person name="Yamashiro T."/>
            <person name="Shiraishi A."/>
            <person name="Satake H."/>
            <person name="Nakayama K."/>
        </authorList>
    </citation>
    <scope>NUCLEOTIDE SEQUENCE</scope>
</reference>
<gene>
    <name evidence="2" type="ORF">Tco_1091166</name>
</gene>